<reference evidence="2 3" key="1">
    <citation type="submission" date="2020-08" db="EMBL/GenBank/DDBJ databases">
        <title>Genomic Encyclopedia of Type Strains, Phase III (KMG-III): the genomes of soil and plant-associated and newly described type strains.</title>
        <authorList>
            <person name="Whitman W."/>
        </authorList>
    </citation>
    <scope>NUCLEOTIDE SEQUENCE [LARGE SCALE GENOMIC DNA]</scope>
    <source>
        <strain evidence="2 3">CECT 3313</strain>
    </source>
</reference>
<evidence type="ECO:0000259" key="1">
    <source>
        <dbReference type="Pfam" id="PF12323"/>
    </source>
</evidence>
<accession>A0A7W9Q2R3</accession>
<name>A0A7W9Q2R3_9ACTN</name>
<comment type="caution">
    <text evidence="2">The sequence shown here is derived from an EMBL/GenBank/DDBJ whole genome shotgun (WGS) entry which is preliminary data.</text>
</comment>
<dbReference type="Proteomes" id="UP000585836">
    <property type="component" value="Unassembled WGS sequence"/>
</dbReference>
<keyword evidence="3" id="KW-1185">Reference proteome</keyword>
<dbReference type="InterPro" id="IPR021027">
    <property type="entry name" value="Transposase_put_HTH"/>
</dbReference>
<proteinExistence type="predicted"/>
<dbReference type="EMBL" id="JACHJK010000027">
    <property type="protein sequence ID" value="MBB5932543.1"/>
    <property type="molecule type" value="Genomic_DNA"/>
</dbReference>
<feature type="domain" description="Transposase putative helix-turn-helix" evidence="1">
    <location>
        <begin position="1"/>
        <end position="44"/>
    </location>
</feature>
<protein>
    <submittedName>
        <fullName evidence="2">Transposase</fullName>
    </submittedName>
</protein>
<sequence>MHLRCSFRIEPTPGQRIALARTFGCARVVYNDALAARKAAFQADRSRIPTGLPARKVITEAKRTPERPWLAEVSVDALQSSLRDLDAAHANFFASVTGKRRGRRIGLPVFKKKSDARQSVRFSRNGFRLRDSGRLNLAKPVT</sequence>
<gene>
    <name evidence="2" type="ORF">FHS34_008053</name>
</gene>
<dbReference type="AlphaFoldDB" id="A0A7W9Q2R3"/>
<dbReference type="RefSeq" id="WP_308288339.1">
    <property type="nucleotide sequence ID" value="NZ_BAAAWF010000079.1"/>
</dbReference>
<organism evidence="2 3">
    <name type="scientific">Streptomyces echinatus</name>
    <dbReference type="NCBI Taxonomy" id="67293"/>
    <lineage>
        <taxon>Bacteria</taxon>
        <taxon>Bacillati</taxon>
        <taxon>Actinomycetota</taxon>
        <taxon>Actinomycetes</taxon>
        <taxon>Kitasatosporales</taxon>
        <taxon>Streptomycetaceae</taxon>
        <taxon>Streptomyces</taxon>
    </lineage>
</organism>
<dbReference type="Pfam" id="PF12323">
    <property type="entry name" value="HTH_OrfB_IS605"/>
    <property type="match status" value="1"/>
</dbReference>
<evidence type="ECO:0000313" key="2">
    <source>
        <dbReference type="EMBL" id="MBB5932543.1"/>
    </source>
</evidence>
<evidence type="ECO:0000313" key="3">
    <source>
        <dbReference type="Proteomes" id="UP000585836"/>
    </source>
</evidence>